<evidence type="ECO:0000256" key="13">
    <source>
        <dbReference type="SAM" id="MobiDB-lite"/>
    </source>
</evidence>
<dbReference type="InterPro" id="IPR007707">
    <property type="entry name" value="TACC_C"/>
</dbReference>
<feature type="domain" description="Transforming acidic coiled-coil-containing protein C-terminal" evidence="14">
    <location>
        <begin position="597"/>
        <end position="780"/>
    </location>
</feature>
<dbReference type="GO" id="GO:0005685">
    <property type="term" value="C:U1 snRNP"/>
    <property type="evidence" value="ECO:0007669"/>
    <property type="project" value="TreeGrafter"/>
</dbReference>
<feature type="region of interest" description="Disordered" evidence="13">
    <location>
        <begin position="286"/>
        <end position="366"/>
    </location>
</feature>
<evidence type="ECO:0000256" key="2">
    <source>
        <dbReference type="ARBA" id="ARBA00004245"/>
    </source>
</evidence>
<feature type="coiled-coil region" evidence="12">
    <location>
        <begin position="672"/>
        <end position="775"/>
    </location>
</feature>
<feature type="compositionally biased region" description="Basic and acidic residues" evidence="13">
    <location>
        <begin position="314"/>
        <end position="338"/>
    </location>
</feature>
<dbReference type="AlphaFoldDB" id="A0A7R9Q2T5"/>
<evidence type="ECO:0000256" key="12">
    <source>
        <dbReference type="SAM" id="Coils"/>
    </source>
</evidence>
<evidence type="ECO:0000256" key="9">
    <source>
        <dbReference type="ARBA" id="ARBA00023212"/>
    </source>
</evidence>
<dbReference type="InterPro" id="IPR059164">
    <property type="entry name" value="HAT_PRP39_C"/>
</dbReference>
<evidence type="ECO:0000256" key="10">
    <source>
        <dbReference type="ARBA" id="ARBA00023242"/>
    </source>
</evidence>
<dbReference type="Gene3D" id="1.25.40.10">
    <property type="entry name" value="Tetratricopeptide repeat domain"/>
    <property type="match status" value="1"/>
</dbReference>
<feature type="compositionally biased region" description="Low complexity" evidence="13">
    <location>
        <begin position="291"/>
        <end position="303"/>
    </location>
</feature>
<keyword evidence="9" id="KW-0206">Cytoskeleton</keyword>
<dbReference type="SMART" id="SM00386">
    <property type="entry name" value="HAT"/>
    <property type="match status" value="3"/>
</dbReference>
<keyword evidence="4" id="KW-0963">Cytoplasm</keyword>
<keyword evidence="7 12" id="KW-0175">Coiled coil</keyword>
<sequence length="785" mass="91921">MWYSNYLIDKRYEMIKSGKEFYENFDINAIRNVFRRAAQIHMKKSFKIHNLWCLFEERENNFVEAIKILDKFESENPHLIESILSKIHLYHRKGDLNEVNSLFKSSIDKFKDNPKLHSHLSIRFSRFLFKVMKNTESAVDVLNGALKTDPYNYSIYLRLIDIEYQKRDINVTKIEQLFDDLIASTQSIALKISTTQRKLEFMQDFGLSCENKNTNCVAIEEDCQDIDRQVKEIMDDLLDTISMDETKLSIISEDTIGESMGDITQQSIANMDETYYEAEQSFHCLPKTDCPDSSSPPSRSPISELTLDCQPNDEPNRCQTDDENEKEYSPKYHRKEADNTTPNQSISDWKCSPNKSNTKSNEYDPYDYYKNIGSKYDDLLFQWSDKKDTKSNSNSKSNPKTSQPSRTSILRGFDPLSELRNKSFSETPKEPKRFENDLNMSTDLAEMFGAIRIAETPKRPERVKSFSVSPKMQQNIDCLESKEQFLLINELEDRIKVLEEMLTQRDDTIQETKQQLFVLKQDDTLEIRVKELDQLLREKDQTIKDLEQQLLDLRVGDQLNDQRVTDMERLLREKDIAINALEQQLLASNLDNELEGRMKESERLLLERDHTITDMMQELSAAKQENDKFLNIISVYHNINEELVRVSASACDSMADEKNKAIVDMLTVQKKCNQLQANSDKLMADLKVAKDNEEFFKTQNLNTNNKFNELEKHYRELYDKYAALERQQSSQNGKKELENELMSYKIQQKKCEMRISSLEKQFDQKCNENKQLSDMVDELIVKVRN</sequence>
<evidence type="ECO:0000256" key="8">
    <source>
        <dbReference type="ARBA" id="ARBA00023187"/>
    </source>
</evidence>
<dbReference type="Gene3D" id="1.20.5.1700">
    <property type="match status" value="1"/>
</dbReference>
<feature type="region of interest" description="Disordered" evidence="13">
    <location>
        <begin position="387"/>
        <end position="435"/>
    </location>
</feature>
<evidence type="ECO:0000256" key="11">
    <source>
        <dbReference type="ARBA" id="ARBA00038019"/>
    </source>
</evidence>
<dbReference type="PANTHER" id="PTHR17204:SF5">
    <property type="entry name" value="PRE-MRNA-PROCESSING FACTOR 39"/>
    <property type="match status" value="1"/>
</dbReference>
<dbReference type="InterPro" id="IPR003107">
    <property type="entry name" value="HAT"/>
</dbReference>
<dbReference type="InterPro" id="IPR011990">
    <property type="entry name" value="TPR-like_helical_dom_sf"/>
</dbReference>
<keyword evidence="10" id="KW-0539">Nucleus</keyword>
<keyword evidence="16" id="KW-1185">Reference proteome</keyword>
<proteinExistence type="inferred from homology"/>
<gene>
    <name evidence="15" type="ORF">OSB1V03_LOCUS10595</name>
</gene>
<evidence type="ECO:0000256" key="6">
    <source>
        <dbReference type="ARBA" id="ARBA00022737"/>
    </source>
</evidence>
<evidence type="ECO:0000259" key="14">
    <source>
        <dbReference type="Pfam" id="PF05010"/>
    </source>
</evidence>
<feature type="compositionally biased region" description="Polar residues" evidence="13">
    <location>
        <begin position="339"/>
        <end position="360"/>
    </location>
</feature>
<keyword evidence="6" id="KW-0677">Repeat</keyword>
<dbReference type="Pfam" id="PF23241">
    <property type="entry name" value="HAT_PRP39_C"/>
    <property type="match status" value="1"/>
</dbReference>
<dbReference type="PANTHER" id="PTHR17204">
    <property type="entry name" value="PRE-MRNA PROCESSING PROTEIN PRP39-RELATED"/>
    <property type="match status" value="1"/>
</dbReference>
<feature type="compositionally biased region" description="Basic and acidic residues" evidence="13">
    <location>
        <begin position="417"/>
        <end position="435"/>
    </location>
</feature>
<accession>A0A7R9Q2T5</accession>
<dbReference type="OrthoDB" id="10265668at2759"/>
<comment type="subcellular location">
    <subcellularLocation>
        <location evidence="2">Cytoplasm</location>
        <location evidence="2">Cytoskeleton</location>
    </subcellularLocation>
    <subcellularLocation>
        <location evidence="1">Nucleus</location>
    </subcellularLocation>
</comment>
<feature type="compositionally biased region" description="Low complexity" evidence="13">
    <location>
        <begin position="391"/>
        <end position="405"/>
    </location>
</feature>
<keyword evidence="5" id="KW-0507">mRNA processing</keyword>
<dbReference type="Proteomes" id="UP000759131">
    <property type="component" value="Unassembled WGS sequence"/>
</dbReference>
<comment type="similarity">
    <text evidence="3">Belongs to the TACC family.</text>
</comment>
<organism evidence="15">
    <name type="scientific">Medioppia subpectinata</name>
    <dbReference type="NCBI Taxonomy" id="1979941"/>
    <lineage>
        <taxon>Eukaryota</taxon>
        <taxon>Metazoa</taxon>
        <taxon>Ecdysozoa</taxon>
        <taxon>Arthropoda</taxon>
        <taxon>Chelicerata</taxon>
        <taxon>Arachnida</taxon>
        <taxon>Acari</taxon>
        <taxon>Acariformes</taxon>
        <taxon>Sarcoptiformes</taxon>
        <taxon>Oribatida</taxon>
        <taxon>Brachypylina</taxon>
        <taxon>Oppioidea</taxon>
        <taxon>Oppiidae</taxon>
        <taxon>Medioppia</taxon>
    </lineage>
</organism>
<dbReference type="Pfam" id="PF05010">
    <property type="entry name" value="TACC_C"/>
    <property type="match status" value="1"/>
</dbReference>
<dbReference type="GO" id="GO:0000243">
    <property type="term" value="C:commitment complex"/>
    <property type="evidence" value="ECO:0007669"/>
    <property type="project" value="TreeGrafter"/>
</dbReference>
<dbReference type="EMBL" id="OC862387">
    <property type="protein sequence ID" value="CAD7630182.1"/>
    <property type="molecule type" value="Genomic_DNA"/>
</dbReference>
<name>A0A7R9Q2T5_9ACAR</name>
<evidence type="ECO:0000313" key="16">
    <source>
        <dbReference type="Proteomes" id="UP000759131"/>
    </source>
</evidence>
<dbReference type="GO" id="GO:0030627">
    <property type="term" value="F:pre-mRNA 5'-splice site binding"/>
    <property type="evidence" value="ECO:0007669"/>
    <property type="project" value="TreeGrafter"/>
</dbReference>
<dbReference type="SUPFAM" id="SSF48452">
    <property type="entry name" value="TPR-like"/>
    <property type="match status" value="1"/>
</dbReference>
<evidence type="ECO:0000256" key="4">
    <source>
        <dbReference type="ARBA" id="ARBA00022490"/>
    </source>
</evidence>
<evidence type="ECO:0000256" key="5">
    <source>
        <dbReference type="ARBA" id="ARBA00022664"/>
    </source>
</evidence>
<comment type="similarity">
    <text evidence="11">Belongs to the PRP39 family.</text>
</comment>
<evidence type="ECO:0000313" key="15">
    <source>
        <dbReference type="EMBL" id="CAD7630182.1"/>
    </source>
</evidence>
<evidence type="ECO:0000256" key="7">
    <source>
        <dbReference type="ARBA" id="ARBA00023054"/>
    </source>
</evidence>
<dbReference type="GO" id="GO:0000395">
    <property type="term" value="P:mRNA 5'-splice site recognition"/>
    <property type="evidence" value="ECO:0007669"/>
    <property type="project" value="TreeGrafter"/>
</dbReference>
<reference evidence="15" key="1">
    <citation type="submission" date="2020-11" db="EMBL/GenBank/DDBJ databases">
        <authorList>
            <person name="Tran Van P."/>
        </authorList>
    </citation>
    <scope>NUCLEOTIDE SEQUENCE</scope>
</reference>
<evidence type="ECO:0000256" key="1">
    <source>
        <dbReference type="ARBA" id="ARBA00004123"/>
    </source>
</evidence>
<dbReference type="EMBL" id="CAJPIZ010007812">
    <property type="protein sequence ID" value="CAG2110612.1"/>
    <property type="molecule type" value="Genomic_DNA"/>
</dbReference>
<keyword evidence="8" id="KW-0508">mRNA splicing</keyword>
<feature type="coiled-coil region" evidence="12">
    <location>
        <begin position="488"/>
        <end position="584"/>
    </location>
</feature>
<dbReference type="GO" id="GO:0071004">
    <property type="term" value="C:U2-type prespliceosome"/>
    <property type="evidence" value="ECO:0007669"/>
    <property type="project" value="TreeGrafter"/>
</dbReference>
<dbReference type="GO" id="GO:0005856">
    <property type="term" value="C:cytoskeleton"/>
    <property type="evidence" value="ECO:0007669"/>
    <property type="project" value="UniProtKB-SubCell"/>
</dbReference>
<protein>
    <recommendedName>
        <fullName evidence="14">Transforming acidic coiled-coil-containing protein C-terminal domain-containing protein</fullName>
    </recommendedName>
</protein>
<evidence type="ECO:0000256" key="3">
    <source>
        <dbReference type="ARBA" id="ARBA00009423"/>
    </source>
</evidence>